<dbReference type="AlphaFoldDB" id="A0A1J4K3V9"/>
<dbReference type="RefSeq" id="XP_068359207.1">
    <property type="nucleotide sequence ID" value="XM_068492680.1"/>
</dbReference>
<gene>
    <name evidence="1" type="ORF">TRFO_05730</name>
</gene>
<protein>
    <submittedName>
        <fullName evidence="1">Uncharacterized protein</fullName>
    </submittedName>
</protein>
<sequence length="404" mass="47654">MIIYKDCQTHRIDQSLFIEHDQNIISNLKLEIEKIIRSKSYPSKEELELLNKYVNDVSLDDMGINKYFFSLTFQNQDLLYAELFGDVFQNIYGLNSFNIDDFIDVEPINIISSHIIQHNILSVKAIQFMRYLLVKTHKRLFLKQSHFFTMLESLGESDLQKVILAFFSESEEIDQEMYDKTSPYLNHILLSHNFKNNDSYSYLLMILSHLTNGIIIDGLEDIIRKFLQSFDNMAILEIVVYLIDYSQHFNEYIPDLFHLFTIDKINDSVIKAIIKVFNSKWAFLEYEHKQAISNIFQELIDNSSYKIVGECLNLICMHREWKFFGHHAFLFKTIDMLTNYSDQTDYLELIFSFLDSDTVDDNIKIEIVQYLIHKEDVLHEIAEMENTSASDYAKLLLDCINDDT</sequence>
<dbReference type="VEuPathDB" id="TrichDB:TRFO_05730"/>
<evidence type="ECO:0000313" key="1">
    <source>
        <dbReference type="EMBL" id="OHT06071.1"/>
    </source>
</evidence>
<dbReference type="EMBL" id="MLAK01000738">
    <property type="protein sequence ID" value="OHT06071.1"/>
    <property type="molecule type" value="Genomic_DNA"/>
</dbReference>
<proteinExistence type="predicted"/>
<organism evidence="1 2">
    <name type="scientific">Tritrichomonas foetus</name>
    <dbReference type="NCBI Taxonomy" id="1144522"/>
    <lineage>
        <taxon>Eukaryota</taxon>
        <taxon>Metamonada</taxon>
        <taxon>Parabasalia</taxon>
        <taxon>Tritrichomonadida</taxon>
        <taxon>Tritrichomonadidae</taxon>
        <taxon>Tritrichomonas</taxon>
    </lineage>
</organism>
<name>A0A1J4K3V9_9EUKA</name>
<dbReference type="GeneID" id="94827384"/>
<comment type="caution">
    <text evidence="1">The sequence shown here is derived from an EMBL/GenBank/DDBJ whole genome shotgun (WGS) entry which is preliminary data.</text>
</comment>
<evidence type="ECO:0000313" key="2">
    <source>
        <dbReference type="Proteomes" id="UP000179807"/>
    </source>
</evidence>
<reference evidence="1" key="1">
    <citation type="submission" date="2016-10" db="EMBL/GenBank/DDBJ databases">
        <authorList>
            <person name="Benchimol M."/>
            <person name="Almeida L.G."/>
            <person name="Vasconcelos A.T."/>
            <person name="Perreira-Neves A."/>
            <person name="Rosa I.A."/>
            <person name="Tasca T."/>
            <person name="Bogo M.R."/>
            <person name="de Souza W."/>
        </authorList>
    </citation>
    <scope>NUCLEOTIDE SEQUENCE [LARGE SCALE GENOMIC DNA]</scope>
    <source>
        <strain evidence="1">K</strain>
    </source>
</reference>
<keyword evidence="2" id="KW-1185">Reference proteome</keyword>
<accession>A0A1J4K3V9</accession>
<dbReference type="Proteomes" id="UP000179807">
    <property type="component" value="Unassembled WGS sequence"/>
</dbReference>